<name>A0A0A9AJY6_ARUDO</name>
<reference evidence="1" key="1">
    <citation type="submission" date="2014-09" db="EMBL/GenBank/DDBJ databases">
        <authorList>
            <person name="Magalhaes I.L.F."/>
            <person name="Oliveira U."/>
            <person name="Santos F.R."/>
            <person name="Vidigal T.H.D.A."/>
            <person name="Brescovit A.D."/>
            <person name="Santos A.J."/>
        </authorList>
    </citation>
    <scope>NUCLEOTIDE SEQUENCE</scope>
    <source>
        <tissue evidence="1">Shoot tissue taken approximately 20 cm above the soil surface</tissue>
    </source>
</reference>
<sequence length="61" mass="7335">MIKDTTCMNYIIQLVMALYFRLAWNRKHHKVTLIVALIWTCPCVKEMQILRMIRTIVLRLS</sequence>
<protein>
    <submittedName>
        <fullName evidence="1">Uncharacterized protein</fullName>
    </submittedName>
</protein>
<proteinExistence type="predicted"/>
<dbReference type="EMBL" id="GBRH01245891">
    <property type="protein sequence ID" value="JAD52004.1"/>
    <property type="molecule type" value="Transcribed_RNA"/>
</dbReference>
<accession>A0A0A9AJY6</accession>
<reference evidence="1" key="2">
    <citation type="journal article" date="2015" name="Data Brief">
        <title>Shoot transcriptome of the giant reed, Arundo donax.</title>
        <authorList>
            <person name="Barrero R.A."/>
            <person name="Guerrero F.D."/>
            <person name="Moolhuijzen P."/>
            <person name="Goolsby J.A."/>
            <person name="Tidwell J."/>
            <person name="Bellgard S.E."/>
            <person name="Bellgard M.I."/>
        </authorList>
    </citation>
    <scope>NUCLEOTIDE SEQUENCE</scope>
    <source>
        <tissue evidence="1">Shoot tissue taken approximately 20 cm above the soil surface</tissue>
    </source>
</reference>
<organism evidence="1">
    <name type="scientific">Arundo donax</name>
    <name type="common">Giant reed</name>
    <name type="synonym">Donax arundinaceus</name>
    <dbReference type="NCBI Taxonomy" id="35708"/>
    <lineage>
        <taxon>Eukaryota</taxon>
        <taxon>Viridiplantae</taxon>
        <taxon>Streptophyta</taxon>
        <taxon>Embryophyta</taxon>
        <taxon>Tracheophyta</taxon>
        <taxon>Spermatophyta</taxon>
        <taxon>Magnoliopsida</taxon>
        <taxon>Liliopsida</taxon>
        <taxon>Poales</taxon>
        <taxon>Poaceae</taxon>
        <taxon>PACMAD clade</taxon>
        <taxon>Arundinoideae</taxon>
        <taxon>Arundineae</taxon>
        <taxon>Arundo</taxon>
    </lineage>
</organism>
<dbReference type="AlphaFoldDB" id="A0A0A9AJY6"/>
<evidence type="ECO:0000313" key="1">
    <source>
        <dbReference type="EMBL" id="JAD52004.1"/>
    </source>
</evidence>